<proteinExistence type="predicted"/>
<accession>A0A0D0VKV2</accession>
<dbReference type="PANTHER" id="PTHR43346:SF1">
    <property type="entry name" value="QUERCETIN 2,3-DIOXYGENASE-RELATED"/>
    <property type="match status" value="1"/>
</dbReference>
<dbReference type="AlphaFoldDB" id="A0A0D0VKV2"/>
<dbReference type="EMBL" id="JXSX01000003">
    <property type="protein sequence ID" value="KIR61423.1"/>
    <property type="molecule type" value="Genomic_DNA"/>
</dbReference>
<dbReference type="InterPro" id="IPR013096">
    <property type="entry name" value="Cupin_2"/>
</dbReference>
<dbReference type="InterPro" id="IPR052538">
    <property type="entry name" value="Flavonoid_dioxygenase-like"/>
</dbReference>
<dbReference type="RefSeq" id="WP_043968369.1">
    <property type="nucleotide sequence ID" value="NZ_CBDRIS010000065.1"/>
</dbReference>
<dbReference type="PANTHER" id="PTHR43346">
    <property type="entry name" value="LIGAND BINDING DOMAIN PROTEIN, PUTATIVE (AFU_ORTHOLOGUE AFUA_6G14370)-RELATED"/>
    <property type="match status" value="1"/>
</dbReference>
<comment type="caution">
    <text evidence="2">The sequence shown here is derived from an EMBL/GenBank/DDBJ whole genome shotgun (WGS) entry which is preliminary data.</text>
</comment>
<dbReference type="Gene3D" id="2.60.120.10">
    <property type="entry name" value="Jelly Rolls"/>
    <property type="match status" value="1"/>
</dbReference>
<reference evidence="2 3" key="1">
    <citation type="submission" date="2015-01" db="EMBL/GenBank/DDBJ databases">
        <title>Sequencing and annotation of Micromonospora carbonacea strain JXNU-1 genome.</title>
        <authorList>
            <person name="Long Z."/>
            <person name="Huang Y."/>
            <person name="Jiang Y."/>
        </authorList>
    </citation>
    <scope>NUCLEOTIDE SEQUENCE [LARGE SCALE GENOMIC DNA]</scope>
    <source>
        <strain evidence="2 3">JXNU-1</strain>
    </source>
</reference>
<feature type="domain" description="Cupin type-2" evidence="1">
    <location>
        <begin position="39"/>
        <end position="108"/>
    </location>
</feature>
<dbReference type="InterPro" id="IPR014710">
    <property type="entry name" value="RmlC-like_jellyroll"/>
</dbReference>
<sequence length="139" mass="15005">MPPTHIPAHDVETFSFDWGTMKWFVSPVTIPGAVNSQGEVIINPGQGHGRHLHAGADELIYVVSGAGVQTVGDDEFAIAEGDMVYIPRGTLHSTMNSTWRTLRLLVTYTPGGEEQALTGLPDFCRHPAGEVVAWQRPGA</sequence>
<evidence type="ECO:0000259" key="1">
    <source>
        <dbReference type="Pfam" id="PF07883"/>
    </source>
</evidence>
<dbReference type="Proteomes" id="UP000032254">
    <property type="component" value="Unassembled WGS sequence"/>
</dbReference>
<gene>
    <name evidence="2" type="ORF">TK50_27720</name>
</gene>
<dbReference type="SUPFAM" id="SSF51182">
    <property type="entry name" value="RmlC-like cupins"/>
    <property type="match status" value="1"/>
</dbReference>
<organism evidence="2 3">
    <name type="scientific">Micromonospora haikouensis</name>
    <dbReference type="NCBI Taxonomy" id="686309"/>
    <lineage>
        <taxon>Bacteria</taxon>
        <taxon>Bacillati</taxon>
        <taxon>Actinomycetota</taxon>
        <taxon>Actinomycetes</taxon>
        <taxon>Micromonosporales</taxon>
        <taxon>Micromonosporaceae</taxon>
        <taxon>Micromonospora</taxon>
    </lineage>
</organism>
<evidence type="ECO:0000313" key="3">
    <source>
        <dbReference type="Proteomes" id="UP000032254"/>
    </source>
</evidence>
<protein>
    <submittedName>
        <fullName evidence="2">Cupin</fullName>
    </submittedName>
</protein>
<evidence type="ECO:0000313" key="2">
    <source>
        <dbReference type="EMBL" id="KIR61423.1"/>
    </source>
</evidence>
<keyword evidence="3" id="KW-1185">Reference proteome</keyword>
<name>A0A0D0VKV2_9ACTN</name>
<dbReference type="GeneID" id="301307804"/>
<dbReference type="PATRIC" id="fig|47853.6.peg.5813"/>
<dbReference type="InterPro" id="IPR011051">
    <property type="entry name" value="RmlC_Cupin_sf"/>
</dbReference>
<dbReference type="OrthoDB" id="9090296at2"/>
<dbReference type="Pfam" id="PF07883">
    <property type="entry name" value="Cupin_2"/>
    <property type="match status" value="1"/>
</dbReference>